<dbReference type="SUPFAM" id="SSF56349">
    <property type="entry name" value="DNA breaking-rejoining enzymes"/>
    <property type="match status" value="1"/>
</dbReference>
<dbReference type="InterPro" id="IPR010998">
    <property type="entry name" value="Integrase_recombinase_N"/>
</dbReference>
<dbReference type="InterPro" id="IPR011010">
    <property type="entry name" value="DNA_brk_join_enz"/>
</dbReference>
<evidence type="ECO:0000313" key="8">
    <source>
        <dbReference type="EMBL" id="MEL0564362.1"/>
    </source>
</evidence>
<feature type="domain" description="Tyr recombinase" evidence="6">
    <location>
        <begin position="163"/>
        <end position="353"/>
    </location>
</feature>
<dbReference type="Gene3D" id="1.10.150.130">
    <property type="match status" value="1"/>
</dbReference>
<dbReference type="InterPro" id="IPR028259">
    <property type="entry name" value="AP2-like_int_N"/>
</dbReference>
<dbReference type="Proteomes" id="UP001385848">
    <property type="component" value="Unassembled WGS sequence"/>
</dbReference>
<dbReference type="Pfam" id="PF14659">
    <property type="entry name" value="Phage_int_SAM_3"/>
    <property type="match status" value="1"/>
</dbReference>
<gene>
    <name evidence="8" type="ORF">AAC431_00285</name>
</gene>
<keyword evidence="2" id="KW-0229">DNA integration</keyword>
<dbReference type="CDD" id="cd01189">
    <property type="entry name" value="INT_ICEBs1_C_like"/>
    <property type="match status" value="1"/>
</dbReference>
<evidence type="ECO:0000256" key="3">
    <source>
        <dbReference type="ARBA" id="ARBA00023125"/>
    </source>
</evidence>
<evidence type="ECO:0000256" key="1">
    <source>
        <dbReference type="ARBA" id="ARBA00008857"/>
    </source>
</evidence>
<name>A0ABU9FFL7_LACJE</name>
<evidence type="ECO:0000256" key="4">
    <source>
        <dbReference type="ARBA" id="ARBA00023172"/>
    </source>
</evidence>
<dbReference type="PANTHER" id="PTHR30629:SF2">
    <property type="entry name" value="PROPHAGE INTEGRASE INTS-RELATED"/>
    <property type="match status" value="1"/>
</dbReference>
<feature type="domain" description="Core-binding (CB)" evidence="7">
    <location>
        <begin position="59"/>
        <end position="140"/>
    </location>
</feature>
<protein>
    <submittedName>
        <fullName evidence="8">Tyrosine-type recombinase/integrase</fullName>
    </submittedName>
</protein>
<keyword evidence="9" id="KW-1185">Reference proteome</keyword>
<dbReference type="Pfam" id="PF00589">
    <property type="entry name" value="Phage_integrase"/>
    <property type="match status" value="1"/>
</dbReference>
<keyword evidence="4" id="KW-0233">DNA recombination</keyword>
<organism evidence="8 9">
    <name type="scientific">Lactobacillus jensenii</name>
    <dbReference type="NCBI Taxonomy" id="109790"/>
    <lineage>
        <taxon>Bacteria</taxon>
        <taxon>Bacillati</taxon>
        <taxon>Bacillota</taxon>
        <taxon>Bacilli</taxon>
        <taxon>Lactobacillales</taxon>
        <taxon>Lactobacillaceae</taxon>
        <taxon>Lactobacillus</taxon>
    </lineage>
</organism>
<dbReference type="InterPro" id="IPR013762">
    <property type="entry name" value="Integrase-like_cat_sf"/>
</dbReference>
<proteinExistence type="inferred from homology"/>
<dbReference type="InterPro" id="IPR004107">
    <property type="entry name" value="Integrase_SAM-like_N"/>
</dbReference>
<accession>A0ABU9FFL7</accession>
<dbReference type="Gene3D" id="1.10.443.10">
    <property type="entry name" value="Intergrase catalytic core"/>
    <property type="match status" value="1"/>
</dbReference>
<evidence type="ECO:0000313" key="9">
    <source>
        <dbReference type="Proteomes" id="UP001385848"/>
    </source>
</evidence>
<evidence type="ECO:0000259" key="7">
    <source>
        <dbReference type="PROSITE" id="PS51900"/>
    </source>
</evidence>
<evidence type="ECO:0000256" key="2">
    <source>
        <dbReference type="ARBA" id="ARBA00022908"/>
    </source>
</evidence>
<evidence type="ECO:0000259" key="6">
    <source>
        <dbReference type="PROSITE" id="PS51898"/>
    </source>
</evidence>
<dbReference type="PROSITE" id="PS51898">
    <property type="entry name" value="TYR_RECOMBINASE"/>
    <property type="match status" value="1"/>
</dbReference>
<dbReference type="RefSeq" id="WP_265678348.1">
    <property type="nucleotide sequence ID" value="NZ_JAVTXQ010000011.1"/>
</dbReference>
<comment type="similarity">
    <text evidence="1">Belongs to the 'phage' integrase family.</text>
</comment>
<dbReference type="InterPro" id="IPR002104">
    <property type="entry name" value="Integrase_catalytic"/>
</dbReference>
<dbReference type="InterPro" id="IPR050808">
    <property type="entry name" value="Phage_Integrase"/>
</dbReference>
<dbReference type="InterPro" id="IPR044068">
    <property type="entry name" value="CB"/>
</dbReference>
<dbReference type="Pfam" id="PF14657">
    <property type="entry name" value="Arm-DNA-bind_4"/>
    <property type="match status" value="1"/>
</dbReference>
<comment type="caution">
    <text evidence="8">The sequence shown here is derived from an EMBL/GenBank/DDBJ whole genome shotgun (WGS) entry which is preliminary data.</text>
</comment>
<dbReference type="PROSITE" id="PS51900">
    <property type="entry name" value="CB"/>
    <property type="match status" value="1"/>
</dbReference>
<keyword evidence="3 5" id="KW-0238">DNA-binding</keyword>
<dbReference type="PANTHER" id="PTHR30629">
    <property type="entry name" value="PROPHAGE INTEGRASE"/>
    <property type="match status" value="1"/>
</dbReference>
<dbReference type="EMBL" id="JBBVUL010000001">
    <property type="protein sequence ID" value="MEL0564362.1"/>
    <property type="molecule type" value="Genomic_DNA"/>
</dbReference>
<evidence type="ECO:0000256" key="5">
    <source>
        <dbReference type="PROSITE-ProRule" id="PRU01248"/>
    </source>
</evidence>
<sequence>MAQIKKEKNGWSIRISWRDRTGKLHQKYKSGFAKKADAKKEVLQLENDLIKGAKLDKNPTFAEYFKKWYEIYRKPYISKMTQRHYDIQLKLVNEFFKDTPLRDIKRIEYQKVLNIIGKRYSPSTTSKISGAFRACIKSAILDGLISNDITFNAVVNGNKNKVRKVEYLNLEEIKKLLHLAIESRNPKFVSNYIIVVGILTGARIGEILALTWEDIDFTDKTISINKTWDYHFKSGTKPPKTPSSVRTITINQKLCDLLKELQQNDSKYVFKTKTRNIPSTNGVNKCLNRLLAELKIHKKGFHFHSLRHAHVAILLFKGIDIYNISKRLGHTDISITTNTYAYLLDEFKKKTDKKINSIMDNMM</sequence>
<reference evidence="8 9" key="1">
    <citation type="submission" date="2024-04" db="EMBL/GenBank/DDBJ databases">
        <title>Three lactobacilli isolated from voided urine samples from females with type 2 diabetes.</title>
        <authorList>
            <person name="Kula A."/>
            <person name="Stegman N."/>
            <person name="Putonti C."/>
        </authorList>
    </citation>
    <scope>NUCLEOTIDE SEQUENCE [LARGE SCALE GENOMIC DNA]</scope>
    <source>
        <strain evidence="8 9">1855</strain>
    </source>
</reference>